<reference evidence="2" key="1">
    <citation type="submission" date="2023-08" db="EMBL/GenBank/DDBJ databases">
        <authorList>
            <person name="Chen Y."/>
            <person name="Shah S."/>
            <person name="Dougan E. K."/>
            <person name="Thang M."/>
            <person name="Chan C."/>
        </authorList>
    </citation>
    <scope>NUCLEOTIDE SEQUENCE</scope>
</reference>
<dbReference type="EMBL" id="CAUJNA010000835">
    <property type="protein sequence ID" value="CAJ1381753.1"/>
    <property type="molecule type" value="Genomic_DNA"/>
</dbReference>
<organism evidence="2 3">
    <name type="scientific">Effrenium voratum</name>
    <dbReference type="NCBI Taxonomy" id="2562239"/>
    <lineage>
        <taxon>Eukaryota</taxon>
        <taxon>Sar</taxon>
        <taxon>Alveolata</taxon>
        <taxon>Dinophyceae</taxon>
        <taxon>Suessiales</taxon>
        <taxon>Symbiodiniaceae</taxon>
        <taxon>Effrenium</taxon>
    </lineage>
</organism>
<accession>A0AA36MWV9</accession>
<name>A0AA36MWV9_9DINO</name>
<gene>
    <name evidence="2" type="ORF">EVOR1521_LOCUS9337</name>
</gene>
<evidence type="ECO:0000313" key="2">
    <source>
        <dbReference type="EMBL" id="CAJ1381753.1"/>
    </source>
</evidence>
<evidence type="ECO:0000256" key="1">
    <source>
        <dbReference type="SAM" id="MobiDB-lite"/>
    </source>
</evidence>
<feature type="compositionally biased region" description="Basic residues" evidence="1">
    <location>
        <begin position="504"/>
        <end position="518"/>
    </location>
</feature>
<comment type="caution">
    <text evidence="2">The sequence shown here is derived from an EMBL/GenBank/DDBJ whole genome shotgun (WGS) entry which is preliminary data.</text>
</comment>
<keyword evidence="3" id="KW-1185">Reference proteome</keyword>
<dbReference type="AlphaFoldDB" id="A0AA36MWV9"/>
<sequence>MAKKLKAPVAVKRATKLSKQTLRSALVSGLKEKSGRKDLKFTAAPEVAGRAVGIVPIEKRAGYPLCLPDGAVDPKDWKTKDGVKVEVDFARVHWLPDEWGQGVKTTCPTARSTGGGGGTLTAFVSPDMTVYYHKCKVEEYVGRPLTERDGFNGQVRLAQLQAEQAINLARMQIKEMKEGSSSKGTHRMIGTDRDADFFKLLSQAERRHLPAKEDFHFCVVSARRATKLEGVRDIFTVQTQLVEAGVKPTWYVDEESLAQYKALGLHAVVGGKLTQARNKALEDAKSSGKICVQLSDDISAWEYRHGERASEKNDKAANAAHAAARRFIVTPVAAARFIAAKMRASAEKPKLGGVYMLGSCARAFSGEEFGRQHFILGDFLVVDKDSPVMFDANMTLKEDYDFTCAHIKAHGSVLRCNRMTLSVKHYSNSGGAVSTRDKKGEEEKRNIAILFRKWPGAFRMNPKRKNEVIMRWKSCSDDDDVESERITSTETGRAIEKQNQDRTRKVRKTIKKATRGGA</sequence>
<proteinExistence type="predicted"/>
<feature type="compositionally biased region" description="Basic and acidic residues" evidence="1">
    <location>
        <begin position="483"/>
        <end position="503"/>
    </location>
</feature>
<protein>
    <submittedName>
        <fullName evidence="2">Uncharacterized protein</fullName>
    </submittedName>
</protein>
<feature type="region of interest" description="Disordered" evidence="1">
    <location>
        <begin position="480"/>
        <end position="518"/>
    </location>
</feature>
<dbReference type="Proteomes" id="UP001178507">
    <property type="component" value="Unassembled WGS sequence"/>
</dbReference>
<evidence type="ECO:0000313" key="3">
    <source>
        <dbReference type="Proteomes" id="UP001178507"/>
    </source>
</evidence>